<accession>A0A430FAX7</accession>
<dbReference type="EMBL" id="QXGI01000001">
    <property type="protein sequence ID" value="RSX49990.1"/>
    <property type="molecule type" value="Genomic_DNA"/>
</dbReference>
<dbReference type="Proteomes" id="UP000288052">
    <property type="component" value="Unassembled WGS sequence"/>
</dbReference>
<dbReference type="SUPFAM" id="SSF52540">
    <property type="entry name" value="P-loop containing nucleoside triphosphate hydrolases"/>
    <property type="match status" value="1"/>
</dbReference>
<protein>
    <submittedName>
        <fullName evidence="1">Adenylate kinase DNA topology modulator</fullName>
    </submittedName>
</protein>
<keyword evidence="2" id="KW-1185">Reference proteome</keyword>
<dbReference type="InterPro" id="IPR052922">
    <property type="entry name" value="Cytidylate_Kinase-2"/>
</dbReference>
<comment type="caution">
    <text evidence="1">The sequence shown here is derived from an EMBL/GenBank/DDBJ whole genome shotgun (WGS) entry which is preliminary data.</text>
</comment>
<evidence type="ECO:0000313" key="2">
    <source>
        <dbReference type="Proteomes" id="UP000288052"/>
    </source>
</evidence>
<keyword evidence="1" id="KW-0808">Transferase</keyword>
<keyword evidence="1" id="KW-0418">Kinase</keyword>
<sequence length="193" mass="21971">MTAGEAGHADTPGVPSAWPMRRVLVVGCPGSGKSTFARRLCDATGLSLHYLDMLWHKPDMTTVTRDEFDMRLGRILEDDSWIVDGNYARTLERRLARCDTVFFLYMPTETCLAGVEARIGGRREDMPWTEHEFDEGFRRCIVDFPRVLRPRIVRMLDDAAGRGVRVHVLRSRDECEAALATVRARYGRLEARV</sequence>
<dbReference type="PANTHER" id="PTHR37816">
    <property type="entry name" value="YALI0E33011P"/>
    <property type="match status" value="1"/>
</dbReference>
<dbReference type="GO" id="GO:0016301">
    <property type="term" value="F:kinase activity"/>
    <property type="evidence" value="ECO:0007669"/>
    <property type="project" value="UniProtKB-KW"/>
</dbReference>
<dbReference type="Gene3D" id="3.40.50.300">
    <property type="entry name" value="P-loop containing nucleotide triphosphate hydrolases"/>
    <property type="match status" value="1"/>
</dbReference>
<proteinExistence type="predicted"/>
<organism evidence="1 2">
    <name type="scientific">Bifidobacterium castoris</name>
    <dbReference type="NCBI Taxonomy" id="2306972"/>
    <lineage>
        <taxon>Bacteria</taxon>
        <taxon>Bacillati</taxon>
        <taxon>Actinomycetota</taxon>
        <taxon>Actinomycetes</taxon>
        <taxon>Bifidobacteriales</taxon>
        <taxon>Bifidobacteriaceae</taxon>
        <taxon>Bifidobacterium</taxon>
    </lineage>
</organism>
<dbReference type="InterPro" id="IPR027417">
    <property type="entry name" value="P-loop_NTPase"/>
</dbReference>
<reference evidence="1 2" key="1">
    <citation type="submission" date="2018-09" db="EMBL/GenBank/DDBJ databases">
        <title>Characterization of the phylogenetic diversity of five novel species belonging to the genus Bifidobacterium.</title>
        <authorList>
            <person name="Lugli G.A."/>
            <person name="Duranti S."/>
            <person name="Milani C."/>
        </authorList>
    </citation>
    <scope>NUCLEOTIDE SEQUENCE [LARGE SCALE GENOMIC DNA]</scope>
    <source>
        <strain evidence="1 2">2020B</strain>
    </source>
</reference>
<evidence type="ECO:0000313" key="1">
    <source>
        <dbReference type="EMBL" id="RSX49990.1"/>
    </source>
</evidence>
<gene>
    <name evidence="1" type="ORF">D2E22_0453</name>
</gene>
<name>A0A430FAX7_9BIFI</name>
<dbReference type="AlphaFoldDB" id="A0A430FAX7"/>
<dbReference type="PANTHER" id="PTHR37816:SF1">
    <property type="entry name" value="TOXIN"/>
    <property type="match status" value="1"/>
</dbReference>